<dbReference type="AlphaFoldDB" id="J9G8S8"/>
<comment type="caution">
    <text evidence="1">The sequence shown here is derived from an EMBL/GenBank/DDBJ whole genome shotgun (WGS) entry which is preliminary data.</text>
</comment>
<sequence>MPINRFKTDIVIGIDPDVDKSGFAVLKKDIPILLDIKTLTFPDLLDELQRQKEFAQANARNMVVLVEAGWLNKANWHLYTSDTKQSAAAKGNAAGRNHEVGRKIIEMCEHYGINVEEIKPLPKVWKGKDRKITHEELASFTGYTKRTNQEGRDAALIAWEWAGLPIRINTSSTSNRRKHRENAK</sequence>
<organism evidence="1">
    <name type="scientific">gut metagenome</name>
    <dbReference type="NCBI Taxonomy" id="749906"/>
    <lineage>
        <taxon>unclassified sequences</taxon>
        <taxon>metagenomes</taxon>
        <taxon>organismal metagenomes</taxon>
    </lineage>
</organism>
<dbReference type="EMBL" id="AMCI01002100">
    <property type="protein sequence ID" value="EJX03632.1"/>
    <property type="molecule type" value="Genomic_DNA"/>
</dbReference>
<name>J9G8S8_9ZZZZ</name>
<protein>
    <submittedName>
        <fullName evidence="1">Uncharacterized protein</fullName>
    </submittedName>
</protein>
<reference evidence="1" key="1">
    <citation type="journal article" date="2012" name="PLoS ONE">
        <title>Gene sets for utilization of primary and secondary nutrition supplies in the distal gut of endangered iberian lynx.</title>
        <authorList>
            <person name="Alcaide M."/>
            <person name="Messina E."/>
            <person name="Richter M."/>
            <person name="Bargiela R."/>
            <person name="Peplies J."/>
            <person name="Huws S.A."/>
            <person name="Newbold C.J."/>
            <person name="Golyshin P.N."/>
            <person name="Simon M.A."/>
            <person name="Lopez G."/>
            <person name="Yakimov M.M."/>
            <person name="Ferrer M."/>
        </authorList>
    </citation>
    <scope>NUCLEOTIDE SEQUENCE</scope>
</reference>
<gene>
    <name evidence="1" type="ORF">EVA_08271</name>
</gene>
<evidence type="ECO:0000313" key="1">
    <source>
        <dbReference type="EMBL" id="EJX03632.1"/>
    </source>
</evidence>
<proteinExistence type="predicted"/>
<accession>J9G8S8</accession>